<dbReference type="PANTHER" id="PTHR28657:SF5">
    <property type="entry name" value="INDOLEAMINE 2,3-DIOXYGENASE"/>
    <property type="match status" value="1"/>
</dbReference>
<reference evidence="5" key="1">
    <citation type="submission" date="2020-11" db="EMBL/GenBank/DDBJ databases">
        <authorList>
            <consortium name="DOE Joint Genome Institute"/>
            <person name="Ahrendt S."/>
            <person name="Riley R."/>
            <person name="Andreopoulos W."/>
            <person name="Labutti K."/>
            <person name="Pangilinan J."/>
            <person name="Ruiz-Duenas F.J."/>
            <person name="Barrasa J.M."/>
            <person name="Sanchez-Garcia M."/>
            <person name="Camarero S."/>
            <person name="Miyauchi S."/>
            <person name="Serrano A."/>
            <person name="Linde D."/>
            <person name="Babiker R."/>
            <person name="Drula E."/>
            <person name="Ayuso-Fernandez I."/>
            <person name="Pacheco R."/>
            <person name="Padilla G."/>
            <person name="Ferreira P."/>
            <person name="Barriuso J."/>
            <person name="Kellner H."/>
            <person name="Castanera R."/>
            <person name="Alfaro M."/>
            <person name="Ramirez L."/>
            <person name="Pisabarro A.G."/>
            <person name="Kuo A."/>
            <person name="Tritt A."/>
            <person name="Lipzen A."/>
            <person name="He G."/>
            <person name="Yan M."/>
            <person name="Ng V."/>
            <person name="Cullen D."/>
            <person name="Martin F."/>
            <person name="Rosso M.-N."/>
            <person name="Henrissat B."/>
            <person name="Hibbett D."/>
            <person name="Martinez A.T."/>
            <person name="Grigoriev I.V."/>
        </authorList>
    </citation>
    <scope>NUCLEOTIDE SEQUENCE</scope>
    <source>
        <strain evidence="5">CBS 247.69</strain>
    </source>
</reference>
<keyword evidence="3 4" id="KW-0408">Iron</keyword>
<sequence>MGKSESWRCRVRELPILPTAELKKSEVVLRRAHIVLGWIMHFYIHSLPPDVPVVIPPPVTIPLLQVCAELQLPPVLTYSDDVLYNWQLKIPSEDGSIALDNLRCQTLFTGTVDEEEFYLTSSRIELKGVEALELMQATMDEAFVGDEIAIRRITSYLHKMTTVIDELRKILLTVRDGCRPDVFYHEIRPWFRGQDSDRNKREWVFDGLDQDPSLRAPTELSGPSAGQSSLVHALDIFLGVDQYSHASALTGSGTSSADAAQAKAAFLDRMQLYMPRHHRTFLNHLAANPRPLRQIVATAGDAPLLEAYNTAVVAMKGFRDAHMIVVALYIIGPSRRPAPGAVPVVRPNFTKDYGEAAPLKGTGGTELVKFLKDVRDRTAGAVLPST</sequence>
<evidence type="ECO:0000313" key="5">
    <source>
        <dbReference type="EMBL" id="KAF9459938.1"/>
    </source>
</evidence>
<name>A0A9P6CGG8_9AGAR</name>
<keyword evidence="2 4" id="KW-0479">Metal-binding</keyword>
<dbReference type="GO" id="GO:0033754">
    <property type="term" value="F:indoleamine 2,3-dioxygenase activity"/>
    <property type="evidence" value="ECO:0007669"/>
    <property type="project" value="TreeGrafter"/>
</dbReference>
<dbReference type="GO" id="GO:0020037">
    <property type="term" value="F:heme binding"/>
    <property type="evidence" value="ECO:0007669"/>
    <property type="project" value="InterPro"/>
</dbReference>
<feature type="binding site" description="proximal binding residue" evidence="4">
    <location>
        <position position="322"/>
    </location>
    <ligand>
        <name>heme b</name>
        <dbReference type="ChEBI" id="CHEBI:60344"/>
    </ligand>
    <ligandPart>
        <name>Fe</name>
        <dbReference type="ChEBI" id="CHEBI:18248"/>
    </ligandPart>
</feature>
<dbReference type="SUPFAM" id="SSF140959">
    <property type="entry name" value="Indolic compounds 2,3-dioxygenase-like"/>
    <property type="match status" value="1"/>
</dbReference>
<keyword evidence="6" id="KW-1185">Reference proteome</keyword>
<dbReference type="PANTHER" id="PTHR28657">
    <property type="entry name" value="INDOLEAMINE 2,3-DIOXYGENASE"/>
    <property type="match status" value="1"/>
</dbReference>
<evidence type="ECO:0000256" key="3">
    <source>
        <dbReference type="ARBA" id="ARBA00023004"/>
    </source>
</evidence>
<dbReference type="OrthoDB" id="540174at2759"/>
<dbReference type="GO" id="GO:0034354">
    <property type="term" value="P:'de novo' NAD+ biosynthetic process from L-tryptophan"/>
    <property type="evidence" value="ECO:0007669"/>
    <property type="project" value="TreeGrafter"/>
</dbReference>
<accession>A0A9P6CGG8</accession>
<evidence type="ECO:0000313" key="6">
    <source>
        <dbReference type="Proteomes" id="UP000807353"/>
    </source>
</evidence>
<dbReference type="InterPro" id="IPR000898">
    <property type="entry name" value="Indolamine_dOase"/>
</dbReference>
<dbReference type="AlphaFoldDB" id="A0A9P6CGG8"/>
<evidence type="ECO:0000256" key="2">
    <source>
        <dbReference type="ARBA" id="ARBA00022723"/>
    </source>
</evidence>
<dbReference type="Pfam" id="PF01231">
    <property type="entry name" value="IDO"/>
    <property type="match status" value="1"/>
</dbReference>
<organism evidence="5 6">
    <name type="scientific">Collybia nuda</name>
    <dbReference type="NCBI Taxonomy" id="64659"/>
    <lineage>
        <taxon>Eukaryota</taxon>
        <taxon>Fungi</taxon>
        <taxon>Dikarya</taxon>
        <taxon>Basidiomycota</taxon>
        <taxon>Agaricomycotina</taxon>
        <taxon>Agaricomycetes</taxon>
        <taxon>Agaricomycetidae</taxon>
        <taxon>Agaricales</taxon>
        <taxon>Tricholomatineae</taxon>
        <taxon>Clitocybaceae</taxon>
        <taxon>Collybia</taxon>
    </lineage>
</organism>
<keyword evidence="4" id="KW-0349">Heme</keyword>
<comment type="caution">
    <text evidence="5">The sequence shown here is derived from an EMBL/GenBank/DDBJ whole genome shotgun (WGS) entry which is preliminary data.</text>
</comment>
<gene>
    <name evidence="5" type="ORF">BDZ94DRAFT_1266994</name>
</gene>
<comment type="similarity">
    <text evidence="1">Belongs to the indoleamine 2,3-dioxygenase family.</text>
</comment>
<proteinExistence type="inferred from homology"/>
<dbReference type="Proteomes" id="UP000807353">
    <property type="component" value="Unassembled WGS sequence"/>
</dbReference>
<dbReference type="Gene3D" id="1.20.58.480">
    <property type="match status" value="1"/>
</dbReference>
<protein>
    <submittedName>
        <fullName evidence="5">Indoleamine 2,3-dioxygenase</fullName>
    </submittedName>
</protein>
<dbReference type="GO" id="GO:0046872">
    <property type="term" value="F:metal ion binding"/>
    <property type="evidence" value="ECO:0007669"/>
    <property type="project" value="UniProtKB-KW"/>
</dbReference>
<dbReference type="GO" id="GO:0005737">
    <property type="term" value="C:cytoplasm"/>
    <property type="evidence" value="ECO:0007669"/>
    <property type="project" value="TreeGrafter"/>
</dbReference>
<dbReference type="InterPro" id="IPR037217">
    <property type="entry name" value="Trp/Indoleamine_2_3_dOase-like"/>
</dbReference>
<evidence type="ECO:0000256" key="1">
    <source>
        <dbReference type="ARBA" id="ARBA00007119"/>
    </source>
</evidence>
<evidence type="ECO:0000256" key="4">
    <source>
        <dbReference type="PIRSR" id="PIRSR600898-1"/>
    </source>
</evidence>
<dbReference type="GO" id="GO:0019441">
    <property type="term" value="P:L-tryptophan catabolic process to kynurenine"/>
    <property type="evidence" value="ECO:0007669"/>
    <property type="project" value="InterPro"/>
</dbReference>
<dbReference type="EMBL" id="MU150307">
    <property type="protein sequence ID" value="KAF9459938.1"/>
    <property type="molecule type" value="Genomic_DNA"/>
</dbReference>